<accession>A0A926D392</accession>
<feature type="transmembrane region" description="Helical" evidence="2">
    <location>
        <begin position="677"/>
        <end position="703"/>
    </location>
</feature>
<name>A0A926D392_9FIRM</name>
<dbReference type="Pfam" id="PF07670">
    <property type="entry name" value="Gate"/>
    <property type="match status" value="2"/>
</dbReference>
<dbReference type="InterPro" id="IPR011642">
    <property type="entry name" value="Gate_dom"/>
</dbReference>
<dbReference type="AlphaFoldDB" id="A0A926D392"/>
<dbReference type="Pfam" id="PF07664">
    <property type="entry name" value="FeoB_C"/>
    <property type="match status" value="1"/>
</dbReference>
<feature type="region of interest" description="Disordered" evidence="1">
    <location>
        <begin position="71"/>
        <end position="174"/>
    </location>
</feature>
<feature type="domain" description="Ferrous iron transport protein B C-terminal" evidence="3">
    <location>
        <begin position="489"/>
        <end position="537"/>
    </location>
</feature>
<feature type="domain" description="Nucleoside transporter/FeoB GTPase Gate" evidence="4">
    <location>
        <begin position="379"/>
        <end position="471"/>
    </location>
</feature>
<reference evidence="5" key="1">
    <citation type="submission" date="2020-08" db="EMBL/GenBank/DDBJ databases">
        <title>Genome public.</title>
        <authorList>
            <person name="Liu C."/>
            <person name="Sun Q."/>
        </authorList>
    </citation>
    <scope>NUCLEOTIDE SEQUENCE</scope>
    <source>
        <strain evidence="5">NSJ-53</strain>
    </source>
</reference>
<keyword evidence="2" id="KW-1133">Transmembrane helix</keyword>
<feature type="transmembrane region" description="Helical" evidence="2">
    <location>
        <begin position="348"/>
        <end position="367"/>
    </location>
</feature>
<feature type="transmembrane region" description="Helical" evidence="2">
    <location>
        <begin position="374"/>
        <end position="395"/>
    </location>
</feature>
<feature type="compositionally biased region" description="Basic and acidic residues" evidence="1">
    <location>
        <begin position="106"/>
        <end position="122"/>
    </location>
</feature>
<comment type="caution">
    <text evidence="5">The sequence shown here is derived from an EMBL/GenBank/DDBJ whole genome shotgun (WGS) entry which is preliminary data.</text>
</comment>
<feature type="transmembrane region" description="Helical" evidence="2">
    <location>
        <begin position="485"/>
        <end position="506"/>
    </location>
</feature>
<feature type="transmembrane region" description="Helical" evidence="2">
    <location>
        <begin position="462"/>
        <end position="479"/>
    </location>
</feature>
<protein>
    <submittedName>
        <fullName evidence="5">Ferrous iron transporter B</fullName>
    </submittedName>
</protein>
<sequence>MDGACQAEDEGRCQRTADPWGENGASGRKREGDGQTSPIAAPCAASKRGGGTGEKIDCACEEKALDANSESDYRYCGISGPEPANDRGNQREKAMDMESPTGAGQPDRREGAAENEQREKPAGTRSGRGHCPKDDMRTAQEGAEAVGSHREARMAENAGQGKPTGTRSGRGHCPHGRACRGCPYASRSALERYRALYGDGEGVPERQAPRDPVHYGRAEPVIGALAGVLGSRYAALVALELATGTQPDRTKKETWTLIEGARAQLKELVDASPETYGAQCRAKEAGRVAAKVVSGGHRSGRVDRILTSKRFGIPIMIAFLALILWITIAGTNVPSAYLAQAFEALKGWLQPVLLNLGMSAFFVGLIVDGMVGTLGWVVSVMLPPMAIFFPLFTLLEDLGVLPRIAFNLDGYFQRAKACGKQALTMCMGLGCNAVGVVGCRIIDSERERMIAILTNNFMPCNGRFPILIAISAVFFGGALGSAAGAAAVLAAVLLGVFATLAVSRILSGTLLKGMPSAFTLELPPYRKPQIAKVLVRSVLDRTLFVLGRAAAVAAPAGILIFLLANIEVGEGSLLSAFTAFLDPAGRLMGLDGVILAAFILGIPANETVIPIMLMAYLATGTLTEAGSMAELAAILKGQGWTMVTAVNVMILTIMHFPCATTLWTIKKETGSLKWTALAFLLPTLTGVILCVLIHGLAGLWPLVFG</sequence>
<evidence type="ECO:0000313" key="6">
    <source>
        <dbReference type="Proteomes" id="UP000623172"/>
    </source>
</evidence>
<dbReference type="PANTHER" id="PTHR43185:SF2">
    <property type="entry name" value="FERROUS IRON TRANSPORT PROTEIN B"/>
    <property type="match status" value="1"/>
</dbReference>
<evidence type="ECO:0000256" key="2">
    <source>
        <dbReference type="SAM" id="Phobius"/>
    </source>
</evidence>
<keyword evidence="2" id="KW-0472">Membrane</keyword>
<keyword evidence="6" id="KW-1185">Reference proteome</keyword>
<gene>
    <name evidence="5" type="ORF">H8696_01630</name>
</gene>
<keyword evidence="2" id="KW-0812">Transmembrane</keyword>
<evidence type="ECO:0000259" key="3">
    <source>
        <dbReference type="Pfam" id="PF07664"/>
    </source>
</evidence>
<dbReference type="GO" id="GO:0015093">
    <property type="term" value="F:ferrous iron transmembrane transporter activity"/>
    <property type="evidence" value="ECO:0007669"/>
    <property type="project" value="InterPro"/>
</dbReference>
<feature type="transmembrane region" description="Helical" evidence="2">
    <location>
        <begin position="542"/>
        <end position="564"/>
    </location>
</feature>
<feature type="region of interest" description="Disordered" evidence="1">
    <location>
        <begin position="1"/>
        <end position="55"/>
    </location>
</feature>
<evidence type="ECO:0000313" key="5">
    <source>
        <dbReference type="EMBL" id="MBC8530547.1"/>
    </source>
</evidence>
<organism evidence="5 6">
    <name type="scientific">Gehongia tenuis</name>
    <dbReference type="NCBI Taxonomy" id="2763655"/>
    <lineage>
        <taxon>Bacteria</taxon>
        <taxon>Bacillati</taxon>
        <taxon>Bacillota</taxon>
        <taxon>Clostridia</taxon>
        <taxon>Christensenellales</taxon>
        <taxon>Christensenellaceae</taxon>
        <taxon>Gehongia</taxon>
    </lineage>
</organism>
<dbReference type="InterPro" id="IPR011640">
    <property type="entry name" value="Fe2_transport_prot_B_C"/>
</dbReference>
<dbReference type="PANTHER" id="PTHR43185">
    <property type="entry name" value="FERROUS IRON TRANSPORT PROTEIN B"/>
    <property type="match status" value="1"/>
</dbReference>
<proteinExistence type="predicted"/>
<feature type="compositionally biased region" description="Basic and acidic residues" evidence="1">
    <location>
        <begin position="84"/>
        <end position="96"/>
    </location>
</feature>
<feature type="transmembrane region" description="Helical" evidence="2">
    <location>
        <begin position="311"/>
        <end position="328"/>
    </location>
</feature>
<evidence type="ECO:0000256" key="1">
    <source>
        <dbReference type="SAM" id="MobiDB-lite"/>
    </source>
</evidence>
<dbReference type="GO" id="GO:0005886">
    <property type="term" value="C:plasma membrane"/>
    <property type="evidence" value="ECO:0007669"/>
    <property type="project" value="TreeGrafter"/>
</dbReference>
<dbReference type="InterPro" id="IPR050860">
    <property type="entry name" value="FeoB_GTPase"/>
</dbReference>
<feature type="domain" description="Nucleoside transporter/FeoB GTPase Gate" evidence="4">
    <location>
        <begin position="555"/>
        <end position="671"/>
    </location>
</feature>
<dbReference type="Proteomes" id="UP000623172">
    <property type="component" value="Unassembled WGS sequence"/>
</dbReference>
<dbReference type="EMBL" id="JACRSR010000001">
    <property type="protein sequence ID" value="MBC8530547.1"/>
    <property type="molecule type" value="Genomic_DNA"/>
</dbReference>
<feature type="transmembrane region" description="Helical" evidence="2">
    <location>
        <begin position="640"/>
        <end position="665"/>
    </location>
</feature>
<feature type="transmembrane region" description="Helical" evidence="2">
    <location>
        <begin position="422"/>
        <end position="442"/>
    </location>
</feature>
<evidence type="ECO:0000259" key="4">
    <source>
        <dbReference type="Pfam" id="PF07670"/>
    </source>
</evidence>